<evidence type="ECO:0000259" key="2">
    <source>
        <dbReference type="Pfam" id="PF02249"/>
    </source>
</evidence>
<name>A1XVW2_9EURY</name>
<dbReference type="Gene3D" id="1.20.840.10">
    <property type="entry name" value="Methyl-coenzyme M reductase, alpha/beta subunit, C-terminal"/>
    <property type="match status" value="1"/>
</dbReference>
<dbReference type="SUPFAM" id="SSF48081">
    <property type="entry name" value="Methyl-coenzyme M reductase alpha and beta chain C-terminal domain"/>
    <property type="match status" value="1"/>
</dbReference>
<evidence type="ECO:0000256" key="1">
    <source>
        <dbReference type="SAM" id="MobiDB-lite"/>
    </source>
</evidence>
<dbReference type="GO" id="GO:0050524">
    <property type="term" value="F:coenzyme-B sulfoethylthiotransferase activity"/>
    <property type="evidence" value="ECO:0007669"/>
    <property type="project" value="InterPro"/>
</dbReference>
<evidence type="ECO:0000313" key="3">
    <source>
        <dbReference type="EMBL" id="ABI18406.1"/>
    </source>
</evidence>
<feature type="non-terminal residue" evidence="3">
    <location>
        <position position="244"/>
    </location>
</feature>
<protein>
    <submittedName>
        <fullName evidence="3">Methyl coenzyme M reductase alpha subunit</fullName>
    </submittedName>
</protein>
<feature type="compositionally biased region" description="Polar residues" evidence="1">
    <location>
        <begin position="24"/>
        <end position="42"/>
    </location>
</feature>
<sequence length="244" mass="26887">QWKLECSLSSAQYKECAQAKQQSLTLHSPQSTPVLSRWQTSCPPRRARGPNEPGSIKVRTLLRHDPVRPQVPQRTRYGHPLESLPQARCSSTRSGSAATCLVVSGSPSMQPLHTPTTSLDDYTSYGVDYVKKKHGALGKTKATQDVVNDIATEVNLYGMEQYEQYPTALESHFGGSQRASVLAAASGISVSLATANSNAGLNGWYLSMLMHKEGWSRLGFFGYDKRGPVRFRKLHVDPAPTRVW</sequence>
<proteinExistence type="predicted"/>
<dbReference type="InterPro" id="IPR009047">
    <property type="entry name" value="Me_CoM_Rdtase_asu_C"/>
</dbReference>
<gene>
    <name evidence="3" type="primary">mcrA</name>
</gene>
<reference evidence="3" key="1">
    <citation type="submission" date="2006-06" db="EMBL/GenBank/DDBJ databases">
        <title>Molecular characterization of the methanogenic community of an acidic bog and an anaerobic digester treating municipal wastewater sludge.</title>
        <authorList>
            <person name="Steinberg L.M."/>
            <person name="Speers A."/>
            <person name="Regan J.M."/>
        </authorList>
    </citation>
    <scope>NUCLEOTIDE SEQUENCE</scope>
</reference>
<dbReference type="AlphaFoldDB" id="A1XVW2"/>
<feature type="domain" description="Methyl-coenzyme M reductase alpha subunit C-terminal" evidence="2">
    <location>
        <begin position="119"/>
        <end position="218"/>
    </location>
</feature>
<dbReference type="EMBL" id="DQ680431">
    <property type="protein sequence ID" value="ABI18406.1"/>
    <property type="molecule type" value="Genomic_DNA"/>
</dbReference>
<dbReference type="GO" id="GO:0015948">
    <property type="term" value="P:methanogenesis"/>
    <property type="evidence" value="ECO:0007669"/>
    <property type="project" value="InterPro"/>
</dbReference>
<feature type="non-terminal residue" evidence="3">
    <location>
        <position position="1"/>
    </location>
</feature>
<dbReference type="InterPro" id="IPR008924">
    <property type="entry name" value="Me_CoM_Rdtase_asu/bsu_C"/>
</dbReference>
<feature type="region of interest" description="Disordered" evidence="1">
    <location>
        <begin position="24"/>
        <end position="54"/>
    </location>
</feature>
<organism evidence="3">
    <name type="scientific">uncultured methanogenic archaeon</name>
    <dbReference type="NCBI Taxonomy" id="198240"/>
    <lineage>
        <taxon>Archaea</taxon>
        <taxon>Methanobacteriati</taxon>
        <taxon>Methanobacteriota</taxon>
        <taxon>environmental samples</taxon>
    </lineage>
</organism>
<dbReference type="Pfam" id="PF02249">
    <property type="entry name" value="MCR_alpha"/>
    <property type="match status" value="1"/>
</dbReference>
<accession>A1XVW2</accession>